<name>A0A846WRS5_9ACTN</name>
<evidence type="ECO:0000313" key="2">
    <source>
        <dbReference type="Proteomes" id="UP000563898"/>
    </source>
</evidence>
<protein>
    <submittedName>
        <fullName evidence="1">Uncharacterized protein</fullName>
    </submittedName>
</protein>
<accession>A0A846WRS5</accession>
<gene>
    <name evidence="1" type="ORF">HGA05_22685</name>
</gene>
<dbReference type="RefSeq" id="WP_006370018.1">
    <property type="nucleotide sequence ID" value="NZ_JAAXPC010000017.1"/>
</dbReference>
<evidence type="ECO:0000313" key="1">
    <source>
        <dbReference type="EMBL" id="NKY04378.1"/>
    </source>
</evidence>
<dbReference type="EMBL" id="JAAXPC010000017">
    <property type="protein sequence ID" value="NKY04378.1"/>
    <property type="molecule type" value="Genomic_DNA"/>
</dbReference>
<comment type="caution">
    <text evidence="1">The sequence shown here is derived from an EMBL/GenBank/DDBJ whole genome shotgun (WGS) entry which is preliminary data.</text>
</comment>
<organism evidence="1 2">
    <name type="scientific">Gordonia polyisoprenivorans</name>
    <dbReference type="NCBI Taxonomy" id="84595"/>
    <lineage>
        <taxon>Bacteria</taxon>
        <taxon>Bacillati</taxon>
        <taxon>Actinomycetota</taxon>
        <taxon>Actinomycetes</taxon>
        <taxon>Mycobacteriales</taxon>
        <taxon>Gordoniaceae</taxon>
        <taxon>Gordonia</taxon>
    </lineage>
</organism>
<reference evidence="1 2" key="1">
    <citation type="submission" date="2020-04" db="EMBL/GenBank/DDBJ databases">
        <title>MicrobeNet Type strains.</title>
        <authorList>
            <person name="Nicholson A.C."/>
        </authorList>
    </citation>
    <scope>NUCLEOTIDE SEQUENCE [LARGE SCALE GENOMIC DNA]</scope>
    <source>
        <strain evidence="1 2">ATCC BAA-14</strain>
    </source>
</reference>
<proteinExistence type="predicted"/>
<sequence length="151" mass="15584">MTKLRVAVALIFLVLIVLVLHSCRGGGGGGGDSSADAQLPQIDHGVVSIPACSADPKSDATQVVVYRGVGISQPASYDSVQTCLGVSQTMLTRIKQLGAVGLPAQDRLVLVAVDLRDNRFRVCGLSDQSDDDRSVPAAEMTCGAGQSMAGD</sequence>
<dbReference type="AlphaFoldDB" id="A0A846WRS5"/>
<dbReference type="Proteomes" id="UP000563898">
    <property type="component" value="Unassembled WGS sequence"/>
</dbReference>